<dbReference type="EMBL" id="MUXU01000018">
    <property type="protein sequence ID" value="OOR91885.1"/>
    <property type="molecule type" value="Genomic_DNA"/>
</dbReference>
<dbReference type="STRING" id="34060.B0181_02310"/>
<reference evidence="1 2" key="1">
    <citation type="submission" date="2017-02" db="EMBL/GenBank/DDBJ databases">
        <title>Draft genome sequence of Moraxella caviae CCUG 355 type strain.</title>
        <authorList>
            <person name="Engstrom-Jakobsson H."/>
            <person name="Salva-Serra F."/>
            <person name="Thorell K."/>
            <person name="Gonzales-Siles L."/>
            <person name="Karlsson R."/>
            <person name="Boulund F."/>
            <person name="Engstrand L."/>
            <person name="Moore E."/>
        </authorList>
    </citation>
    <scope>NUCLEOTIDE SEQUENCE [LARGE SCALE GENOMIC DNA]</scope>
    <source>
        <strain evidence="1 2">CCUG 355</strain>
    </source>
</reference>
<gene>
    <name evidence="1" type="ORF">B0181_02310</name>
</gene>
<comment type="caution">
    <text evidence="1">The sequence shown here is derived from an EMBL/GenBank/DDBJ whole genome shotgun (WGS) entry which is preliminary data.</text>
</comment>
<dbReference type="Proteomes" id="UP000190435">
    <property type="component" value="Unassembled WGS sequence"/>
</dbReference>
<name>A0A1T0A812_9GAMM</name>
<proteinExistence type="predicted"/>
<evidence type="ECO:0000313" key="2">
    <source>
        <dbReference type="Proteomes" id="UP000190435"/>
    </source>
</evidence>
<organism evidence="1 2">
    <name type="scientific">Moraxella caviae</name>
    <dbReference type="NCBI Taxonomy" id="34060"/>
    <lineage>
        <taxon>Bacteria</taxon>
        <taxon>Pseudomonadati</taxon>
        <taxon>Pseudomonadota</taxon>
        <taxon>Gammaproteobacteria</taxon>
        <taxon>Moraxellales</taxon>
        <taxon>Moraxellaceae</taxon>
        <taxon>Moraxella</taxon>
    </lineage>
</organism>
<sequence length="85" mass="9646">MLVIFGVVCALLLNLGFKIKRAFGGEFAGEKGDNLLVFYAKTMYNAHPTFRFRNALACEWQKGSQRATDVFKEANYETKNQTWCG</sequence>
<dbReference type="AlphaFoldDB" id="A0A1T0A812"/>
<evidence type="ECO:0000313" key="1">
    <source>
        <dbReference type="EMBL" id="OOR91885.1"/>
    </source>
</evidence>
<protein>
    <submittedName>
        <fullName evidence="1">Uncharacterized protein</fullName>
    </submittedName>
</protein>
<accession>A0A1T0A812</accession>
<keyword evidence="2" id="KW-1185">Reference proteome</keyword>